<gene>
    <name evidence="3" type="ORF">EJB05_30728</name>
</gene>
<evidence type="ECO:0000259" key="2">
    <source>
        <dbReference type="Pfam" id="PF00646"/>
    </source>
</evidence>
<evidence type="ECO:0000256" key="1">
    <source>
        <dbReference type="SAM" id="MobiDB-lite"/>
    </source>
</evidence>
<dbReference type="AlphaFoldDB" id="A0A5J9UCY7"/>
<feature type="domain" description="F-box" evidence="2">
    <location>
        <begin position="23"/>
        <end position="62"/>
    </location>
</feature>
<dbReference type="Proteomes" id="UP000324897">
    <property type="component" value="Unassembled WGS sequence"/>
</dbReference>
<dbReference type="EMBL" id="RWGY01000026">
    <property type="protein sequence ID" value="TVU21111.1"/>
    <property type="molecule type" value="Genomic_DNA"/>
</dbReference>
<dbReference type="PANTHER" id="PTHR34709">
    <property type="entry name" value="OS10G0396666 PROTEIN"/>
    <property type="match status" value="1"/>
</dbReference>
<dbReference type="InterPro" id="IPR055312">
    <property type="entry name" value="FBL15-like"/>
</dbReference>
<sequence>MAQIGGEAAAKRRNPSSSGEDRLSALPDDILVLILLRLDTISEAARTSVLSLRWRRIWTLLPKLAFNLAPDYHHIREVLAAPETPALRRIFVVTKDDAPDSAAAWLPLAARRLSGYLVYRNLVEGQGDDEEEEDGAIALPCFGNATRIYLDLGFLALSLPSSGVFTGLRELCLKSVRVQGQCELGDVVSSLRCPSLRKLRVCDTQGLARLAVQSESLLKIDLQYLNGLQQLRIDALVLKELRLQSCFVGNQPVANISAPQLVSLKWRDAYDPSSVQLVNLGKLQRLSSYFMLGYWQRYDVHNRGVLQLLYRFQDIHRLIIALDYRKASSHPLLCKMRNFQYVMEDIKVLPNVAFLTILVTDGRHTFGGCLFQVLRLCAGIRRFSLFVCRSRDLEAESTCPTDCICDEATNWKTEELSLNGLQEVEITGLRGAEHEVVFLKLLFNWAVVLEKMRVTFDYSISQSKAKELCQKLSSFSKPETDVQFYMYQNCDRKSVHLLSLEDEGAGV</sequence>
<protein>
    <recommendedName>
        <fullName evidence="2">F-box domain-containing protein</fullName>
    </recommendedName>
</protein>
<dbReference type="Gramene" id="TVU21111">
    <property type="protein sequence ID" value="TVU21111"/>
    <property type="gene ID" value="EJB05_30728"/>
</dbReference>
<accession>A0A5J9UCY7</accession>
<dbReference type="InterPro" id="IPR001810">
    <property type="entry name" value="F-box_dom"/>
</dbReference>
<reference evidence="3 4" key="1">
    <citation type="journal article" date="2019" name="Sci. Rep.">
        <title>A high-quality genome of Eragrostis curvula grass provides insights into Poaceae evolution and supports new strategies to enhance forage quality.</title>
        <authorList>
            <person name="Carballo J."/>
            <person name="Santos B.A.C.M."/>
            <person name="Zappacosta D."/>
            <person name="Garbus I."/>
            <person name="Selva J.P."/>
            <person name="Gallo C.A."/>
            <person name="Diaz A."/>
            <person name="Albertini E."/>
            <person name="Caccamo M."/>
            <person name="Echenique V."/>
        </authorList>
    </citation>
    <scope>NUCLEOTIDE SEQUENCE [LARGE SCALE GENOMIC DNA]</scope>
    <source>
        <strain evidence="4">cv. Victoria</strain>
        <tissue evidence="3">Leaf</tissue>
    </source>
</reference>
<organism evidence="3 4">
    <name type="scientific">Eragrostis curvula</name>
    <name type="common">weeping love grass</name>
    <dbReference type="NCBI Taxonomy" id="38414"/>
    <lineage>
        <taxon>Eukaryota</taxon>
        <taxon>Viridiplantae</taxon>
        <taxon>Streptophyta</taxon>
        <taxon>Embryophyta</taxon>
        <taxon>Tracheophyta</taxon>
        <taxon>Spermatophyta</taxon>
        <taxon>Magnoliopsida</taxon>
        <taxon>Liliopsida</taxon>
        <taxon>Poales</taxon>
        <taxon>Poaceae</taxon>
        <taxon>PACMAD clade</taxon>
        <taxon>Chloridoideae</taxon>
        <taxon>Eragrostideae</taxon>
        <taxon>Eragrostidinae</taxon>
        <taxon>Eragrostis</taxon>
    </lineage>
</organism>
<evidence type="ECO:0000313" key="4">
    <source>
        <dbReference type="Proteomes" id="UP000324897"/>
    </source>
</evidence>
<comment type="caution">
    <text evidence="3">The sequence shown here is derived from an EMBL/GenBank/DDBJ whole genome shotgun (WGS) entry which is preliminary data.</text>
</comment>
<dbReference type="InterPro" id="IPR036047">
    <property type="entry name" value="F-box-like_dom_sf"/>
</dbReference>
<dbReference type="Pfam" id="PF00646">
    <property type="entry name" value="F-box"/>
    <property type="match status" value="1"/>
</dbReference>
<feature type="non-terminal residue" evidence="3">
    <location>
        <position position="1"/>
    </location>
</feature>
<proteinExistence type="predicted"/>
<evidence type="ECO:0000313" key="3">
    <source>
        <dbReference type="EMBL" id="TVU21111.1"/>
    </source>
</evidence>
<keyword evidence="4" id="KW-1185">Reference proteome</keyword>
<feature type="region of interest" description="Disordered" evidence="1">
    <location>
        <begin position="1"/>
        <end position="22"/>
    </location>
</feature>
<name>A0A5J9UCY7_9POAL</name>
<dbReference type="SUPFAM" id="SSF81383">
    <property type="entry name" value="F-box domain"/>
    <property type="match status" value="1"/>
</dbReference>
<dbReference type="PANTHER" id="PTHR34709:SF61">
    <property type="entry name" value="OS07G0229100 PROTEIN"/>
    <property type="match status" value="1"/>
</dbReference>